<gene>
    <name evidence="2" type="ORF">PVK06_020553</name>
</gene>
<evidence type="ECO:0000313" key="2">
    <source>
        <dbReference type="EMBL" id="KAK5825695.1"/>
    </source>
</evidence>
<evidence type="ECO:0000313" key="3">
    <source>
        <dbReference type="Proteomes" id="UP001358586"/>
    </source>
</evidence>
<accession>A0ABR0PMP0</accession>
<protein>
    <submittedName>
        <fullName evidence="2">Uncharacterized protein</fullName>
    </submittedName>
</protein>
<dbReference type="Proteomes" id="UP001358586">
    <property type="component" value="Chromosome 6"/>
</dbReference>
<reference evidence="2 3" key="1">
    <citation type="submission" date="2023-03" db="EMBL/GenBank/DDBJ databases">
        <title>WGS of Gossypium arboreum.</title>
        <authorList>
            <person name="Yu D."/>
        </authorList>
    </citation>
    <scope>NUCLEOTIDE SEQUENCE [LARGE SCALE GENOMIC DNA]</scope>
    <source>
        <tissue evidence="2">Leaf</tissue>
    </source>
</reference>
<proteinExistence type="predicted"/>
<sequence length="147" mass="17547">MPSQENARPIEEHLRVVPFELEIIKQDFDKRSRELGKKIEKLEEEKMQLVLDVEIHKLKAEKLRKGKNKSQNEKERLIVRVEELEKSLHQHHNRNSMVELRASLNKIEELKGMIEELETALRNGELQVEILEASNERWKEKLHRSQD</sequence>
<keyword evidence="1" id="KW-0175">Coiled coil</keyword>
<evidence type="ECO:0000256" key="1">
    <source>
        <dbReference type="SAM" id="Coils"/>
    </source>
</evidence>
<dbReference type="EMBL" id="JARKNE010000006">
    <property type="protein sequence ID" value="KAK5825695.1"/>
    <property type="molecule type" value="Genomic_DNA"/>
</dbReference>
<keyword evidence="3" id="KW-1185">Reference proteome</keyword>
<feature type="coiled-coil region" evidence="1">
    <location>
        <begin position="25"/>
        <end position="141"/>
    </location>
</feature>
<organism evidence="2 3">
    <name type="scientific">Gossypium arboreum</name>
    <name type="common">Tree cotton</name>
    <name type="synonym">Gossypium nanking</name>
    <dbReference type="NCBI Taxonomy" id="29729"/>
    <lineage>
        <taxon>Eukaryota</taxon>
        <taxon>Viridiplantae</taxon>
        <taxon>Streptophyta</taxon>
        <taxon>Embryophyta</taxon>
        <taxon>Tracheophyta</taxon>
        <taxon>Spermatophyta</taxon>
        <taxon>Magnoliopsida</taxon>
        <taxon>eudicotyledons</taxon>
        <taxon>Gunneridae</taxon>
        <taxon>Pentapetalae</taxon>
        <taxon>rosids</taxon>
        <taxon>malvids</taxon>
        <taxon>Malvales</taxon>
        <taxon>Malvaceae</taxon>
        <taxon>Malvoideae</taxon>
        <taxon>Gossypium</taxon>
    </lineage>
</organism>
<dbReference type="PANTHER" id="PTHR48200:SF1">
    <property type="entry name" value="AMINOTRANSFERASE-LIKE PLANT MOBILE DOMAIN-CONTAINING PROTEIN"/>
    <property type="match status" value="1"/>
</dbReference>
<comment type="caution">
    <text evidence="2">The sequence shown here is derived from an EMBL/GenBank/DDBJ whole genome shotgun (WGS) entry which is preliminary data.</text>
</comment>
<name>A0ABR0PMP0_GOSAR</name>
<dbReference type="PANTHER" id="PTHR48200">
    <property type="entry name" value="PROTEIN, PUTATIVE-RELATED"/>
    <property type="match status" value="1"/>
</dbReference>